<gene>
    <name evidence="4" type="ORF">FRACYDRAFT_254443</name>
</gene>
<sequence length="708" mass="79813">MHFAIAWTMNDGCETTRMQSNTSTMVTVTTATTGTSPPRRRSNDDYCRLRRAAGSQSLSKLIEIITNEEWTAEEIDNNGDDDNDNGGSSNSNGNSNGKSALHMAAWKGCIENVQYLIENVGCDINSYSKQKFSYGKTAIFFSITQSRIEITEYLLNYQQDNSSNTIKVTIINNKGQSVLSIAASHFNAGSDVLEKIIELDSIQGRRNNSNTIDDDVNNNDSWRMNSIKRKKDALLLSALSSHEQYELEEAWENIVSTSEQSSSLLLRIVHLSDKQNFAWIQEMTTKLINHFGGSKDKTIQLIESAIQNNLCQRQQRQKELLQKILHRLQGVKKQQQQQQQQQSISSGTMITTTPNVLTSSSFSEPCWKIICHEVRHLDMSYLEKKKKTNFPILCLPNPPIFVDTVEQLTILQKCIMNRRLIAIDTEWYNTIHEEVEVEDDDNHNNNDSNNHNRQKTTTTITLSTLQISYLESESSKDILSYVVDLKKGAFLATAIGNYNDNINGNGDGDGDSDNTSSVDDDDYHRLVQALVRWLLHRSGSSLVENNYDENSNPFYVLGFSIGHDIPLLEAFLLRGNNNNNKNNNDNNSEDCTLSSSSSHQQDYHHILDIQKLILAQQQQESSSSSSSTTTTNNKNNPPGLKRCVEQYSSSSSTTTKMAMIFSKEQQCSNWELRPLSEQQLNYAGLDAAILLILLAEHSRRFDSSILCN</sequence>
<dbReference type="Gene3D" id="1.25.40.20">
    <property type="entry name" value="Ankyrin repeat-containing domain"/>
    <property type="match status" value="1"/>
</dbReference>
<keyword evidence="5" id="KW-1185">Reference proteome</keyword>
<feature type="compositionally biased region" description="Acidic residues" evidence="2">
    <location>
        <begin position="74"/>
        <end position="84"/>
    </location>
</feature>
<organism evidence="4 5">
    <name type="scientific">Fragilariopsis cylindrus CCMP1102</name>
    <dbReference type="NCBI Taxonomy" id="635003"/>
    <lineage>
        <taxon>Eukaryota</taxon>
        <taxon>Sar</taxon>
        <taxon>Stramenopiles</taxon>
        <taxon>Ochrophyta</taxon>
        <taxon>Bacillariophyta</taxon>
        <taxon>Bacillariophyceae</taxon>
        <taxon>Bacillariophycidae</taxon>
        <taxon>Bacillariales</taxon>
        <taxon>Bacillariaceae</taxon>
        <taxon>Fragilariopsis</taxon>
    </lineage>
</organism>
<feature type="compositionally biased region" description="Low complexity" evidence="2">
    <location>
        <begin position="85"/>
        <end position="96"/>
    </location>
</feature>
<reference evidence="4 5" key="1">
    <citation type="submission" date="2016-09" db="EMBL/GenBank/DDBJ databases">
        <title>Extensive genetic diversity and differential bi-allelic expression allows diatom success in the polar Southern Ocean.</title>
        <authorList>
            <consortium name="DOE Joint Genome Institute"/>
            <person name="Mock T."/>
            <person name="Otillar R.P."/>
            <person name="Strauss J."/>
            <person name="Dupont C."/>
            <person name="Frickenhaus S."/>
            <person name="Maumus F."/>
            <person name="Mcmullan M."/>
            <person name="Sanges R."/>
            <person name="Schmutz J."/>
            <person name="Toseland A."/>
            <person name="Valas R."/>
            <person name="Veluchamy A."/>
            <person name="Ward B.J."/>
            <person name="Allen A."/>
            <person name="Barry K."/>
            <person name="Falciatore A."/>
            <person name="Ferrante M."/>
            <person name="Fortunato A.E."/>
            <person name="Gloeckner G."/>
            <person name="Gruber A."/>
            <person name="Hipkin R."/>
            <person name="Janech M."/>
            <person name="Kroth P."/>
            <person name="Leese F."/>
            <person name="Lindquist E."/>
            <person name="Lyon B.R."/>
            <person name="Martin J."/>
            <person name="Mayer C."/>
            <person name="Parker M."/>
            <person name="Quesneville H."/>
            <person name="Raymond J."/>
            <person name="Uhlig C."/>
            <person name="Valentin K.U."/>
            <person name="Worden A.Z."/>
            <person name="Armbrust E.V."/>
            <person name="Bowler C."/>
            <person name="Green B."/>
            <person name="Moulton V."/>
            <person name="Van Oosterhout C."/>
            <person name="Grigoriev I."/>
        </authorList>
    </citation>
    <scope>NUCLEOTIDE SEQUENCE [LARGE SCALE GENOMIC DNA]</scope>
    <source>
        <strain evidence="4 5">CCMP1102</strain>
    </source>
</reference>
<dbReference type="KEGG" id="fcy:FRACYDRAFT_254443"/>
<dbReference type="PANTHER" id="PTHR20916:SF26">
    <property type="entry name" value="CYSTEINE-RICH PROTEIN 2-BINDING PROTEIN"/>
    <property type="match status" value="1"/>
</dbReference>
<evidence type="ECO:0000259" key="3">
    <source>
        <dbReference type="Pfam" id="PF01612"/>
    </source>
</evidence>
<dbReference type="PANTHER" id="PTHR20916">
    <property type="entry name" value="CYSTEINE AND GLYCINE-RICH PROTEIN 2 BINDING PROTEIN"/>
    <property type="match status" value="1"/>
</dbReference>
<dbReference type="InterPro" id="IPR002110">
    <property type="entry name" value="Ankyrin_rpt"/>
</dbReference>
<evidence type="ECO:0000256" key="1">
    <source>
        <dbReference type="PROSITE-ProRule" id="PRU00023"/>
    </source>
</evidence>
<feature type="compositionally biased region" description="Low complexity" evidence="2">
    <location>
        <begin position="621"/>
        <end position="631"/>
    </location>
</feature>
<accession>A0A1E7EKL4</accession>
<dbReference type="PROSITE" id="PS50297">
    <property type="entry name" value="ANK_REP_REGION"/>
    <property type="match status" value="1"/>
</dbReference>
<dbReference type="SUPFAM" id="SSF53098">
    <property type="entry name" value="Ribonuclease H-like"/>
    <property type="match status" value="1"/>
</dbReference>
<dbReference type="Pfam" id="PF01612">
    <property type="entry name" value="DNA_pol_A_exo1"/>
    <property type="match status" value="1"/>
</dbReference>
<keyword evidence="1" id="KW-0040">ANK repeat</keyword>
<protein>
    <recommendedName>
        <fullName evidence="3">3'-5' exonuclease domain-containing protein</fullName>
    </recommendedName>
</protein>
<evidence type="ECO:0000313" key="5">
    <source>
        <dbReference type="Proteomes" id="UP000095751"/>
    </source>
</evidence>
<dbReference type="InterPro" id="IPR036770">
    <property type="entry name" value="Ankyrin_rpt-contain_sf"/>
</dbReference>
<feature type="repeat" description="ANK" evidence="1">
    <location>
        <begin position="96"/>
        <end position="129"/>
    </location>
</feature>
<dbReference type="GO" id="GO:0003676">
    <property type="term" value="F:nucleic acid binding"/>
    <property type="evidence" value="ECO:0007669"/>
    <property type="project" value="InterPro"/>
</dbReference>
<dbReference type="PROSITE" id="PS50088">
    <property type="entry name" value="ANK_REPEAT"/>
    <property type="match status" value="1"/>
</dbReference>
<dbReference type="OrthoDB" id="47557at2759"/>
<dbReference type="Pfam" id="PF00023">
    <property type="entry name" value="Ank"/>
    <property type="match status" value="1"/>
</dbReference>
<name>A0A1E7EKL4_9STRA</name>
<feature type="domain" description="3'-5' exonuclease" evidence="3">
    <location>
        <begin position="659"/>
        <end position="693"/>
    </location>
</feature>
<dbReference type="AlphaFoldDB" id="A0A1E7EKL4"/>
<dbReference type="InParanoid" id="A0A1E7EKL4"/>
<dbReference type="GO" id="GO:0004402">
    <property type="term" value="F:histone acetyltransferase activity"/>
    <property type="evidence" value="ECO:0007669"/>
    <property type="project" value="TreeGrafter"/>
</dbReference>
<evidence type="ECO:0000313" key="4">
    <source>
        <dbReference type="EMBL" id="OEU06428.1"/>
    </source>
</evidence>
<dbReference type="InterPro" id="IPR012337">
    <property type="entry name" value="RNaseH-like_sf"/>
</dbReference>
<dbReference type="GO" id="GO:0006139">
    <property type="term" value="P:nucleobase-containing compound metabolic process"/>
    <property type="evidence" value="ECO:0007669"/>
    <property type="project" value="InterPro"/>
</dbReference>
<dbReference type="InterPro" id="IPR036397">
    <property type="entry name" value="RNaseH_sf"/>
</dbReference>
<feature type="region of interest" description="Disordered" evidence="2">
    <location>
        <begin position="74"/>
        <end position="96"/>
    </location>
</feature>
<dbReference type="SMART" id="SM00248">
    <property type="entry name" value="ANK"/>
    <property type="match status" value="2"/>
</dbReference>
<dbReference type="Proteomes" id="UP000095751">
    <property type="component" value="Unassembled WGS sequence"/>
</dbReference>
<dbReference type="Gene3D" id="3.30.420.10">
    <property type="entry name" value="Ribonuclease H-like superfamily/Ribonuclease H"/>
    <property type="match status" value="1"/>
</dbReference>
<dbReference type="SUPFAM" id="SSF48403">
    <property type="entry name" value="Ankyrin repeat"/>
    <property type="match status" value="1"/>
</dbReference>
<feature type="region of interest" description="Disordered" evidence="2">
    <location>
        <begin position="618"/>
        <end position="647"/>
    </location>
</feature>
<dbReference type="GO" id="GO:0008408">
    <property type="term" value="F:3'-5' exonuclease activity"/>
    <property type="evidence" value="ECO:0007669"/>
    <property type="project" value="InterPro"/>
</dbReference>
<dbReference type="EMBL" id="KV784408">
    <property type="protein sequence ID" value="OEU06428.1"/>
    <property type="molecule type" value="Genomic_DNA"/>
</dbReference>
<proteinExistence type="predicted"/>
<evidence type="ECO:0000256" key="2">
    <source>
        <dbReference type="SAM" id="MobiDB-lite"/>
    </source>
</evidence>
<dbReference type="InterPro" id="IPR002562">
    <property type="entry name" value="3'-5'_exonuclease_dom"/>
</dbReference>